<dbReference type="GO" id="GO:0004521">
    <property type="term" value="F:RNA endonuclease activity"/>
    <property type="evidence" value="ECO:0007669"/>
    <property type="project" value="UniProtKB-UniRule"/>
</dbReference>
<evidence type="ECO:0000256" key="2">
    <source>
        <dbReference type="ARBA" id="ARBA00022722"/>
    </source>
</evidence>
<dbReference type="GO" id="GO:0006364">
    <property type="term" value="P:rRNA processing"/>
    <property type="evidence" value="ECO:0007669"/>
    <property type="project" value="UniProtKB-UniRule"/>
</dbReference>
<keyword evidence="7" id="KW-0963">Cytoplasm</keyword>
<evidence type="ECO:0000313" key="8">
    <source>
        <dbReference type="EMBL" id="PIR98186.1"/>
    </source>
</evidence>
<evidence type="ECO:0000256" key="7">
    <source>
        <dbReference type="HAMAP-Rule" id="MF_00009"/>
    </source>
</evidence>
<dbReference type="AlphaFoldDB" id="A0A2H0VGG8"/>
<keyword evidence="7" id="KW-0690">Ribosome biogenesis</keyword>
<dbReference type="InterPro" id="IPR023091">
    <property type="entry name" value="MetalPrtase_cat_dom_sf_prd"/>
</dbReference>
<dbReference type="GO" id="GO:0004222">
    <property type="term" value="F:metalloendopeptidase activity"/>
    <property type="evidence" value="ECO:0007669"/>
    <property type="project" value="InterPro"/>
</dbReference>
<dbReference type="GO" id="GO:0005737">
    <property type="term" value="C:cytoplasm"/>
    <property type="evidence" value="ECO:0007669"/>
    <property type="project" value="UniProtKB-SubCell"/>
</dbReference>
<evidence type="ECO:0000256" key="3">
    <source>
        <dbReference type="ARBA" id="ARBA00022723"/>
    </source>
</evidence>
<feature type="binding site" evidence="7">
    <location>
        <position position="114"/>
    </location>
    <ligand>
        <name>Zn(2+)</name>
        <dbReference type="ChEBI" id="CHEBI:29105"/>
        <note>catalytic</note>
    </ligand>
</feature>
<reference evidence="9" key="1">
    <citation type="submission" date="2017-09" db="EMBL/GenBank/DDBJ databases">
        <title>Depth-based differentiation of microbial function through sediment-hosted aquifers and enrichment of novel symbionts in the deep terrestrial subsurface.</title>
        <authorList>
            <person name="Probst A.J."/>
            <person name="Ladd B."/>
            <person name="Jarett J.K."/>
            <person name="Geller-Mcgrath D.E."/>
            <person name="Sieber C.M.K."/>
            <person name="Emerson J.B."/>
            <person name="Anantharaman K."/>
            <person name="Thomas B.C."/>
            <person name="Malmstrom R."/>
            <person name="Stieglmeier M."/>
            <person name="Klingl A."/>
            <person name="Woyke T."/>
            <person name="Ryan C.M."/>
            <person name="Banfield J.F."/>
        </authorList>
    </citation>
    <scope>NUCLEOTIDE SEQUENCE [LARGE SCALE GENOMIC DNA]</scope>
</reference>
<dbReference type="NCBIfam" id="TIGR00043">
    <property type="entry name" value="rRNA maturation RNase YbeY"/>
    <property type="match status" value="1"/>
</dbReference>
<comment type="similarity">
    <text evidence="1 7">Belongs to the endoribonuclease YbeY family.</text>
</comment>
<protein>
    <recommendedName>
        <fullName evidence="7">Endoribonuclease YbeY</fullName>
        <ecNumber evidence="7">3.1.-.-</ecNumber>
    </recommendedName>
</protein>
<dbReference type="Proteomes" id="UP000231466">
    <property type="component" value="Unassembled WGS sequence"/>
</dbReference>
<dbReference type="PANTHER" id="PTHR46986">
    <property type="entry name" value="ENDORIBONUCLEASE YBEY, CHLOROPLASTIC"/>
    <property type="match status" value="1"/>
</dbReference>
<keyword evidence="4 7" id="KW-0255">Endonuclease</keyword>
<dbReference type="GO" id="GO:0008270">
    <property type="term" value="F:zinc ion binding"/>
    <property type="evidence" value="ECO:0007669"/>
    <property type="project" value="UniProtKB-UniRule"/>
</dbReference>
<dbReference type="PANTHER" id="PTHR46986:SF1">
    <property type="entry name" value="ENDORIBONUCLEASE YBEY, CHLOROPLASTIC"/>
    <property type="match status" value="1"/>
</dbReference>
<name>A0A2H0VGG8_9BACT</name>
<comment type="function">
    <text evidence="7">Single strand-specific metallo-endoribonuclease involved in late-stage 70S ribosome quality control and in maturation of the 3' terminus of the 16S rRNA.</text>
</comment>
<feature type="binding site" evidence="7">
    <location>
        <position position="104"/>
    </location>
    <ligand>
        <name>Zn(2+)</name>
        <dbReference type="ChEBI" id="CHEBI:29105"/>
        <note>catalytic</note>
    </ligand>
</feature>
<dbReference type="SUPFAM" id="SSF55486">
    <property type="entry name" value="Metalloproteases ('zincins'), catalytic domain"/>
    <property type="match status" value="1"/>
</dbReference>
<keyword evidence="2 7" id="KW-0540">Nuclease</keyword>
<dbReference type="EMBL" id="PFAH01000002">
    <property type="protein sequence ID" value="PIR98186.1"/>
    <property type="molecule type" value="Genomic_DNA"/>
</dbReference>
<dbReference type="InterPro" id="IPR002036">
    <property type="entry name" value="YbeY"/>
</dbReference>
<keyword evidence="3 7" id="KW-0479">Metal-binding</keyword>
<evidence type="ECO:0000256" key="5">
    <source>
        <dbReference type="ARBA" id="ARBA00022801"/>
    </source>
</evidence>
<keyword evidence="7" id="KW-0698">rRNA processing</keyword>
<dbReference type="PROSITE" id="PS01306">
    <property type="entry name" value="UPF0054"/>
    <property type="match status" value="1"/>
</dbReference>
<comment type="caution">
    <text evidence="8">The sequence shown here is derived from an EMBL/GenBank/DDBJ whole genome shotgun (WGS) entry which is preliminary data.</text>
</comment>
<dbReference type="Pfam" id="PF02130">
    <property type="entry name" value="YbeY"/>
    <property type="match status" value="1"/>
</dbReference>
<evidence type="ECO:0000256" key="6">
    <source>
        <dbReference type="ARBA" id="ARBA00022833"/>
    </source>
</evidence>
<organism evidence="8 9">
    <name type="scientific">Candidatus Colwellbacteria bacterium CG10_big_fil_rev_8_21_14_0_10_42_22</name>
    <dbReference type="NCBI Taxonomy" id="1974540"/>
    <lineage>
        <taxon>Bacteria</taxon>
        <taxon>Candidatus Colwelliibacteriota</taxon>
    </lineage>
</organism>
<dbReference type="Gene3D" id="3.40.390.30">
    <property type="entry name" value="Metalloproteases ('zincins'), catalytic domain"/>
    <property type="match status" value="1"/>
</dbReference>
<proteinExistence type="inferred from homology"/>
<sequence length="138" mass="16126">MNRVNLFVLDKRFEKYAKPLKQKALRVFKFLQKRSCAVDIYLVSAPKMQELNKSYRDKDAITDVIAVELPVGFPQKDSSYIGEVFLNPPAVESKGYSLEYALIHGILHLLGFRHEKKSDKMEMEKQEKLILEWLNSKY</sequence>
<evidence type="ECO:0000256" key="4">
    <source>
        <dbReference type="ARBA" id="ARBA00022759"/>
    </source>
</evidence>
<feature type="binding site" evidence="7">
    <location>
        <position position="108"/>
    </location>
    <ligand>
        <name>Zn(2+)</name>
        <dbReference type="ChEBI" id="CHEBI:29105"/>
        <note>catalytic</note>
    </ligand>
</feature>
<evidence type="ECO:0000313" key="9">
    <source>
        <dbReference type="Proteomes" id="UP000231466"/>
    </source>
</evidence>
<comment type="subcellular location">
    <subcellularLocation>
        <location evidence="7">Cytoplasm</location>
    </subcellularLocation>
</comment>
<dbReference type="EC" id="3.1.-.-" evidence="7"/>
<keyword evidence="5 7" id="KW-0378">Hydrolase</keyword>
<comment type="cofactor">
    <cofactor evidence="7">
        <name>Zn(2+)</name>
        <dbReference type="ChEBI" id="CHEBI:29105"/>
    </cofactor>
    <text evidence="7">Binds 1 zinc ion.</text>
</comment>
<dbReference type="HAMAP" id="MF_00009">
    <property type="entry name" value="Endoribonucl_YbeY"/>
    <property type="match status" value="1"/>
</dbReference>
<evidence type="ECO:0000256" key="1">
    <source>
        <dbReference type="ARBA" id="ARBA00010875"/>
    </source>
</evidence>
<keyword evidence="6 7" id="KW-0862">Zinc</keyword>
<accession>A0A2H0VGG8</accession>
<dbReference type="InterPro" id="IPR020549">
    <property type="entry name" value="YbeY_CS"/>
</dbReference>
<gene>
    <name evidence="7 8" type="primary">ybeY</name>
    <name evidence="8" type="ORF">COT89_00525</name>
</gene>